<dbReference type="Pfam" id="PF02129">
    <property type="entry name" value="Peptidase_S15"/>
    <property type="match status" value="1"/>
</dbReference>
<dbReference type="InterPro" id="IPR008979">
    <property type="entry name" value="Galactose-bd-like_sf"/>
</dbReference>
<dbReference type="Pfam" id="PF08530">
    <property type="entry name" value="PepX_C"/>
    <property type="match status" value="1"/>
</dbReference>
<keyword evidence="1 4" id="KW-0378">Hydrolase</keyword>
<evidence type="ECO:0000313" key="5">
    <source>
        <dbReference type="Proteomes" id="UP000326565"/>
    </source>
</evidence>
<gene>
    <name evidence="4" type="ORF">BDV29DRAFT_156643</name>
</gene>
<dbReference type="SUPFAM" id="SSF53474">
    <property type="entry name" value="alpha/beta-Hydrolases"/>
    <property type="match status" value="1"/>
</dbReference>
<dbReference type="Gene3D" id="3.40.50.1820">
    <property type="entry name" value="alpha/beta hydrolase"/>
    <property type="match status" value="1"/>
</dbReference>
<reference evidence="4 5" key="1">
    <citation type="submission" date="2019-04" db="EMBL/GenBank/DDBJ databases">
        <title>Friends and foes A comparative genomics study of 23 Aspergillus species from section Flavi.</title>
        <authorList>
            <consortium name="DOE Joint Genome Institute"/>
            <person name="Kjaerbolling I."/>
            <person name="Vesth T."/>
            <person name="Frisvad J.C."/>
            <person name="Nybo J.L."/>
            <person name="Theobald S."/>
            <person name="Kildgaard S."/>
            <person name="Isbrandt T."/>
            <person name="Kuo A."/>
            <person name="Sato A."/>
            <person name="Lyhne E.K."/>
            <person name="Kogle M.E."/>
            <person name="Wiebenga A."/>
            <person name="Kun R.S."/>
            <person name="Lubbers R.J."/>
            <person name="Makela M.R."/>
            <person name="Barry K."/>
            <person name="Chovatia M."/>
            <person name="Clum A."/>
            <person name="Daum C."/>
            <person name="Haridas S."/>
            <person name="He G."/>
            <person name="LaButti K."/>
            <person name="Lipzen A."/>
            <person name="Mondo S."/>
            <person name="Riley R."/>
            <person name="Salamov A."/>
            <person name="Simmons B.A."/>
            <person name="Magnuson J.K."/>
            <person name="Henrissat B."/>
            <person name="Mortensen U.H."/>
            <person name="Larsen T.O."/>
            <person name="Devries R.P."/>
            <person name="Grigoriev I.V."/>
            <person name="Machida M."/>
            <person name="Baker S.E."/>
            <person name="Andersen M.R."/>
        </authorList>
    </citation>
    <scope>NUCLEOTIDE SEQUENCE [LARGE SCALE GENOMIC DNA]</scope>
    <source>
        <strain evidence="4 5">CBS 151.66</strain>
    </source>
</reference>
<name>A0A5N5X0U1_9EURO</name>
<dbReference type="OrthoDB" id="416441at2759"/>
<dbReference type="Proteomes" id="UP000326565">
    <property type="component" value="Unassembled WGS sequence"/>
</dbReference>
<sequence>MSKQTSSIQGFLKGHFRDGPFIGLDYQTSSSSGTTDEDGAFFYQPGETITFSIGTLTLGHTAGAESLALANLHCRENESGTLDLTRSETINRARFVLSLGLEPDLRSGVLINSAIRQAVDVQAAGIDFASDVDVFDRAAPVRAVFDQLGRRFRGPAEARNHVRRGLLGIRAFRDVRIRVRNGSTLDADVFVPFKQGKYPVLLRLSVYGRAFTIGSNHTQEDREASDERETTWWEDPKSREKINSYFRYSESAVSANASDWVPRGYVVVRVDARGIGQNSGTLDPFSLQEALDFYDAIQWAAEQPWSDGNVGIYGASYNGTIQWNVAALQPPALKAIAPLAPDADGYRDLAYLGGLFLDKYRRYWYDEIVGPAKNPKVPRVDFVGWLASHPWDDEYYHGQGQGMLQTLRIHSRAGIEAFVQLPSPTKQLLIWDASYTSFMYKDSRPDLEAFFDGHLKGKKPARQPPPVRMVIRTGEGEFEWRDEQAWPVPGTEYRIFYLDSTDYTIIGKAATILPDKEHFVRYSADVNDLQTKDIPMGAFFETSPLEEDLELAGHFRAKVWVSSSSGDADI</sequence>
<keyword evidence="5" id="KW-1185">Reference proteome</keyword>
<dbReference type="AlphaFoldDB" id="A0A5N5X0U1"/>
<organism evidence="4 5">
    <name type="scientific">Aspergillus leporis</name>
    <dbReference type="NCBI Taxonomy" id="41062"/>
    <lineage>
        <taxon>Eukaryota</taxon>
        <taxon>Fungi</taxon>
        <taxon>Dikarya</taxon>
        <taxon>Ascomycota</taxon>
        <taxon>Pezizomycotina</taxon>
        <taxon>Eurotiomycetes</taxon>
        <taxon>Eurotiomycetidae</taxon>
        <taxon>Eurotiales</taxon>
        <taxon>Aspergillaceae</taxon>
        <taxon>Aspergillus</taxon>
        <taxon>Aspergillus subgen. Circumdati</taxon>
    </lineage>
</organism>
<dbReference type="InterPro" id="IPR013736">
    <property type="entry name" value="Xaa-Pro_dipept_C"/>
</dbReference>
<dbReference type="Gene3D" id="2.60.120.260">
    <property type="entry name" value="Galactose-binding domain-like"/>
    <property type="match status" value="1"/>
</dbReference>
<protein>
    <submittedName>
        <fullName evidence="4">Alpha/Beta hydrolase protein</fullName>
    </submittedName>
</protein>
<dbReference type="InterPro" id="IPR005674">
    <property type="entry name" value="CocE/Ser_esterase"/>
</dbReference>
<dbReference type="PANTHER" id="PTHR43056:SF10">
    <property type="entry name" value="COCE_NOND FAMILY, PUTATIVE (AFU_ORTHOLOGUE AFUA_7G00600)-RELATED"/>
    <property type="match status" value="1"/>
</dbReference>
<evidence type="ECO:0000259" key="3">
    <source>
        <dbReference type="Pfam" id="PF08530"/>
    </source>
</evidence>
<dbReference type="GO" id="GO:0008239">
    <property type="term" value="F:dipeptidyl-peptidase activity"/>
    <property type="evidence" value="ECO:0007669"/>
    <property type="project" value="InterPro"/>
</dbReference>
<dbReference type="PANTHER" id="PTHR43056">
    <property type="entry name" value="PEPTIDASE S9 PROLYL OLIGOPEPTIDASE"/>
    <property type="match status" value="1"/>
</dbReference>
<dbReference type="SUPFAM" id="SSF49785">
    <property type="entry name" value="Galactose-binding domain-like"/>
    <property type="match status" value="1"/>
</dbReference>
<accession>A0A5N5X0U1</accession>
<dbReference type="InterPro" id="IPR000383">
    <property type="entry name" value="Xaa-Pro-like_dom"/>
</dbReference>
<dbReference type="EMBL" id="ML732210">
    <property type="protein sequence ID" value="KAB8074396.1"/>
    <property type="molecule type" value="Genomic_DNA"/>
</dbReference>
<dbReference type="InterPro" id="IPR050585">
    <property type="entry name" value="Xaa-Pro_dipeptidyl-ppase/CocE"/>
</dbReference>
<dbReference type="NCBIfam" id="TIGR00976">
    <property type="entry name" value="CocE_NonD"/>
    <property type="match status" value="1"/>
</dbReference>
<dbReference type="InterPro" id="IPR029058">
    <property type="entry name" value="AB_hydrolase_fold"/>
</dbReference>
<feature type="domain" description="Xaa-Pro dipeptidyl-peptidase C-terminal" evidence="3">
    <location>
        <begin position="463"/>
        <end position="570"/>
    </location>
</feature>
<evidence type="ECO:0000259" key="2">
    <source>
        <dbReference type="Pfam" id="PF02129"/>
    </source>
</evidence>
<proteinExistence type="predicted"/>
<evidence type="ECO:0000256" key="1">
    <source>
        <dbReference type="ARBA" id="ARBA00022801"/>
    </source>
</evidence>
<evidence type="ECO:0000313" key="4">
    <source>
        <dbReference type="EMBL" id="KAB8074396.1"/>
    </source>
</evidence>
<feature type="domain" description="Xaa-Pro dipeptidyl-peptidase-like" evidence="2">
    <location>
        <begin position="182"/>
        <end position="369"/>
    </location>
</feature>